<dbReference type="PRINTS" id="PR00605">
    <property type="entry name" value="CYTCHROMECIC"/>
</dbReference>
<dbReference type="InterPro" id="IPR023655">
    <property type="entry name" value="Cyt_C6"/>
</dbReference>
<feature type="chain" id="PRO_5043072253" description="Cytochrome c6" evidence="9">
    <location>
        <begin position="26"/>
        <end position="114"/>
    </location>
</feature>
<feature type="binding site" description="covalent" evidence="9">
    <location>
        <position position="39"/>
    </location>
    <ligand>
        <name>heme c</name>
        <dbReference type="ChEBI" id="CHEBI:61717"/>
    </ligand>
</feature>
<keyword evidence="3 9" id="KW-0813">Transport</keyword>
<evidence type="ECO:0000256" key="2">
    <source>
        <dbReference type="ARBA" id="ARBA00009650"/>
    </source>
</evidence>
<keyword evidence="6 9" id="KW-0249">Electron transport</keyword>
<comment type="function">
    <text evidence="9">Functions as an electron carrier between membrane-bound cytochrome b6-f and photosystem I in oxygenic photosynthesis.</text>
</comment>
<dbReference type="PROSITE" id="PS51007">
    <property type="entry name" value="CYTC"/>
    <property type="match status" value="1"/>
</dbReference>
<dbReference type="GO" id="GO:0009055">
    <property type="term" value="F:electron transfer activity"/>
    <property type="evidence" value="ECO:0007669"/>
    <property type="project" value="UniProtKB-UniRule"/>
</dbReference>
<comment type="PTM">
    <text evidence="9">Binds 1 heme c group per subunit.</text>
</comment>
<evidence type="ECO:0000256" key="9">
    <source>
        <dbReference type="HAMAP-Rule" id="MF_00594"/>
    </source>
</evidence>
<keyword evidence="7 9" id="KW-0408">Iron</keyword>
<evidence type="ECO:0000256" key="1">
    <source>
        <dbReference type="ARBA" id="ARBA00004518"/>
    </source>
</evidence>
<evidence type="ECO:0000313" key="11">
    <source>
        <dbReference type="EMBL" id="MEE3716936.1"/>
    </source>
</evidence>
<dbReference type="EMBL" id="JAZBJZ010000029">
    <property type="protein sequence ID" value="MEE3716936.1"/>
    <property type="molecule type" value="Genomic_DNA"/>
</dbReference>
<reference evidence="11" key="1">
    <citation type="submission" date="2024-01" db="EMBL/GenBank/DDBJ databases">
        <title>Bank of Algae and Cyanobacteria of the Azores (BACA) strain genomes.</title>
        <authorList>
            <person name="Luz R."/>
            <person name="Cordeiro R."/>
            <person name="Fonseca A."/>
            <person name="Goncalves V."/>
        </authorList>
    </citation>
    <scope>NUCLEOTIDE SEQUENCE</scope>
    <source>
        <strain evidence="11">BACA0141</strain>
    </source>
</reference>
<feature type="signal peptide" evidence="9">
    <location>
        <begin position="1"/>
        <end position="25"/>
    </location>
</feature>
<dbReference type="GO" id="GO:0005506">
    <property type="term" value="F:iron ion binding"/>
    <property type="evidence" value="ECO:0007669"/>
    <property type="project" value="InterPro"/>
</dbReference>
<dbReference type="InterPro" id="IPR036909">
    <property type="entry name" value="Cyt_c-like_dom_sf"/>
</dbReference>
<dbReference type="HAMAP" id="MF_00594">
    <property type="entry name" value="Cytc_PetJ"/>
    <property type="match status" value="1"/>
</dbReference>
<comment type="subunit">
    <text evidence="9">Monomer.</text>
</comment>
<keyword evidence="5 9" id="KW-0479">Metal-binding</keyword>
<evidence type="ECO:0000256" key="8">
    <source>
        <dbReference type="ARBA" id="ARBA00023078"/>
    </source>
</evidence>
<dbReference type="SUPFAM" id="SSF46626">
    <property type="entry name" value="Cytochrome c"/>
    <property type="match status" value="1"/>
</dbReference>
<name>A0AAW9PVX0_9CYAN</name>
<evidence type="ECO:0000256" key="5">
    <source>
        <dbReference type="ARBA" id="ARBA00022723"/>
    </source>
</evidence>
<keyword evidence="4 9" id="KW-0349">Heme</keyword>
<comment type="similarity">
    <text evidence="2 9">Belongs to the cytochrome c family. PetJ subfamily.</text>
</comment>
<feature type="binding site" description="axial binding residue" evidence="9">
    <location>
        <position position="43"/>
    </location>
    <ligand>
        <name>heme c</name>
        <dbReference type="ChEBI" id="CHEBI:61717"/>
    </ligand>
    <ligandPart>
        <name>Fe</name>
        <dbReference type="ChEBI" id="CHEBI:18248"/>
    </ligandPart>
</feature>
<keyword evidence="12" id="KW-1185">Reference proteome</keyword>
<protein>
    <recommendedName>
        <fullName evidence="9">Cytochrome c6</fullName>
    </recommendedName>
    <alternativeName>
        <fullName evidence="9">Cytochrome c-553</fullName>
    </alternativeName>
    <alternativeName>
        <fullName evidence="9">Cytochrome c553</fullName>
    </alternativeName>
    <alternativeName>
        <fullName evidence="9">Soluble cytochrome f</fullName>
    </alternativeName>
</protein>
<evidence type="ECO:0000256" key="3">
    <source>
        <dbReference type="ARBA" id="ARBA00022448"/>
    </source>
</evidence>
<dbReference type="AlphaFoldDB" id="A0AAW9PVX0"/>
<feature type="domain" description="Cytochrome c" evidence="10">
    <location>
        <begin position="26"/>
        <end position="106"/>
    </location>
</feature>
<comment type="subcellular location">
    <subcellularLocation>
        <location evidence="1 9">Cellular thylakoid lumen</location>
    </subcellularLocation>
</comment>
<dbReference type="InterPro" id="IPR009056">
    <property type="entry name" value="Cyt_c-like_dom"/>
</dbReference>
<feature type="binding site" description="axial binding residue" evidence="9">
    <location>
        <position position="83"/>
    </location>
    <ligand>
        <name>heme c</name>
        <dbReference type="ChEBI" id="CHEBI:61717"/>
    </ligand>
    <ligandPart>
        <name>Fe</name>
        <dbReference type="ChEBI" id="CHEBI:18248"/>
    </ligandPart>
</feature>
<evidence type="ECO:0000256" key="6">
    <source>
        <dbReference type="ARBA" id="ARBA00022982"/>
    </source>
</evidence>
<accession>A0AAW9PVX0</accession>
<evidence type="ECO:0000259" key="10">
    <source>
        <dbReference type="PROSITE" id="PS51007"/>
    </source>
</evidence>
<dbReference type="GO" id="GO:0015979">
    <property type="term" value="P:photosynthesis"/>
    <property type="evidence" value="ECO:0007669"/>
    <property type="project" value="UniProtKB-UniRule"/>
</dbReference>
<feature type="binding site" description="covalent" evidence="9">
    <location>
        <position position="42"/>
    </location>
    <ligand>
        <name>heme c</name>
        <dbReference type="ChEBI" id="CHEBI:61717"/>
    </ligand>
</feature>
<dbReference type="GO" id="GO:0020037">
    <property type="term" value="F:heme binding"/>
    <property type="evidence" value="ECO:0007669"/>
    <property type="project" value="InterPro"/>
</dbReference>
<evidence type="ECO:0000256" key="4">
    <source>
        <dbReference type="ARBA" id="ARBA00022617"/>
    </source>
</evidence>
<evidence type="ECO:0000313" key="12">
    <source>
        <dbReference type="Proteomes" id="UP001333818"/>
    </source>
</evidence>
<dbReference type="Pfam" id="PF13442">
    <property type="entry name" value="Cytochrome_CBB3"/>
    <property type="match status" value="1"/>
</dbReference>
<evidence type="ECO:0000256" key="7">
    <source>
        <dbReference type="ARBA" id="ARBA00023004"/>
    </source>
</evidence>
<dbReference type="Gene3D" id="1.10.760.10">
    <property type="entry name" value="Cytochrome c-like domain"/>
    <property type="match status" value="1"/>
</dbReference>
<dbReference type="PANTHER" id="PTHR34688">
    <property type="entry name" value="CYTOCHROME C6, CHLOROPLASTIC"/>
    <property type="match status" value="1"/>
</dbReference>
<dbReference type="RefSeq" id="WP_330483365.1">
    <property type="nucleotide sequence ID" value="NZ_JAZBJZ010000029.1"/>
</dbReference>
<sequence precursor="true">MKRTLVAIFLTMSLCLLAFVQPSSAADIADGAKIFKANCIGCHLQGNNNVVKNKTLKLAALQEYGMYSIEAITKQVTNGKNGMPAFGKKLNAEQIENVANYVLSQADNGWAKKK</sequence>
<comment type="caution">
    <text evidence="11">The sequence shown here is derived from an EMBL/GenBank/DDBJ whole genome shotgun (WGS) entry which is preliminary data.</text>
</comment>
<keyword evidence="9" id="KW-0602">Photosynthesis</keyword>
<keyword evidence="8 9" id="KW-0793">Thylakoid</keyword>
<keyword evidence="9" id="KW-0732">Signal</keyword>
<dbReference type="NCBIfam" id="NF045930">
    <property type="entry name" value="Cytc6PetJCyano"/>
    <property type="match status" value="1"/>
</dbReference>
<dbReference type="GO" id="GO:0031979">
    <property type="term" value="C:plasma membrane-derived thylakoid lumen"/>
    <property type="evidence" value="ECO:0007669"/>
    <property type="project" value="UniProtKB-SubCell"/>
</dbReference>
<dbReference type="PANTHER" id="PTHR34688:SF2">
    <property type="entry name" value="CYTOCHROME C6, CHLOROPLASTIC"/>
    <property type="match status" value="1"/>
</dbReference>
<dbReference type="Proteomes" id="UP001333818">
    <property type="component" value="Unassembled WGS sequence"/>
</dbReference>
<gene>
    <name evidence="9" type="primary">petJ</name>
    <name evidence="11" type="ORF">V2H45_09285</name>
</gene>
<organism evidence="11 12">
    <name type="scientific">Tumidithrix elongata BACA0141</name>
    <dbReference type="NCBI Taxonomy" id="2716417"/>
    <lineage>
        <taxon>Bacteria</taxon>
        <taxon>Bacillati</taxon>
        <taxon>Cyanobacteriota</taxon>
        <taxon>Cyanophyceae</taxon>
        <taxon>Pseudanabaenales</taxon>
        <taxon>Pseudanabaenaceae</taxon>
        <taxon>Tumidithrix</taxon>
        <taxon>Tumidithrix elongata</taxon>
    </lineage>
</organism>
<dbReference type="InterPro" id="IPR008168">
    <property type="entry name" value="Cyt_C_IC"/>
</dbReference>
<proteinExistence type="inferred from homology"/>